<dbReference type="InterPro" id="IPR036977">
    <property type="entry name" value="DNA_primase_Znf_CHC2"/>
</dbReference>
<comment type="catalytic activity">
    <reaction evidence="12">
        <text>ssDNA + n NTP = ssDNA/pppN(pN)n-1 hybrid + (n-1) diphosphate.</text>
        <dbReference type="EC" id="2.7.7.101"/>
    </reaction>
</comment>
<dbReference type="FunFam" id="3.90.580.10:FF:000001">
    <property type="entry name" value="DNA primase"/>
    <property type="match status" value="1"/>
</dbReference>
<dbReference type="InterPro" id="IPR002694">
    <property type="entry name" value="Znf_CHC2"/>
</dbReference>
<feature type="compositionally biased region" description="Basic and acidic residues" evidence="15">
    <location>
        <begin position="447"/>
        <end position="468"/>
    </location>
</feature>
<dbReference type="InterPro" id="IPR013264">
    <property type="entry name" value="DNAG_N"/>
</dbReference>
<dbReference type="PANTHER" id="PTHR30313">
    <property type="entry name" value="DNA PRIMASE"/>
    <property type="match status" value="1"/>
</dbReference>
<dbReference type="Gene3D" id="3.90.580.10">
    <property type="entry name" value="Zinc finger, CHC2-type domain"/>
    <property type="match status" value="1"/>
</dbReference>
<dbReference type="InterPro" id="IPR050219">
    <property type="entry name" value="DnaG_primase"/>
</dbReference>
<evidence type="ECO:0000256" key="6">
    <source>
        <dbReference type="ARBA" id="ARBA00022723"/>
    </source>
</evidence>
<evidence type="ECO:0000313" key="18">
    <source>
        <dbReference type="EMBL" id="SQH73393.1"/>
    </source>
</evidence>
<evidence type="ECO:0000313" key="19">
    <source>
        <dbReference type="Proteomes" id="UP000030136"/>
    </source>
</evidence>
<dbReference type="Pfam" id="PF01807">
    <property type="entry name" value="Zn_ribbon_DnaG"/>
    <property type="match status" value="1"/>
</dbReference>
<dbReference type="GO" id="GO:0005737">
    <property type="term" value="C:cytoplasm"/>
    <property type="evidence" value="ECO:0007669"/>
    <property type="project" value="TreeGrafter"/>
</dbReference>
<keyword evidence="3 12" id="KW-0808">Transferase</keyword>
<dbReference type="KEGG" id="pcre:NCTC12858_01248"/>
<dbReference type="Gene3D" id="3.40.1360.10">
    <property type="match status" value="1"/>
</dbReference>
<evidence type="ECO:0000313" key="17">
    <source>
        <dbReference type="EMBL" id="KGN94642.1"/>
    </source>
</evidence>
<dbReference type="PIRSF" id="PIRSF002811">
    <property type="entry name" value="DnaG"/>
    <property type="match status" value="1"/>
</dbReference>
<evidence type="ECO:0000256" key="2">
    <source>
        <dbReference type="ARBA" id="ARBA00022515"/>
    </source>
</evidence>
<dbReference type="InterPro" id="IPR030846">
    <property type="entry name" value="DnaG_bac"/>
</dbReference>
<comment type="similarity">
    <text evidence="12 13">Belongs to the DnaG primase family.</text>
</comment>
<evidence type="ECO:0000256" key="5">
    <source>
        <dbReference type="ARBA" id="ARBA00022705"/>
    </source>
</evidence>
<dbReference type="Pfam" id="PF13155">
    <property type="entry name" value="Toprim_2"/>
    <property type="match status" value="1"/>
</dbReference>
<feature type="region of interest" description="Disordered" evidence="15">
    <location>
        <begin position="438"/>
        <end position="468"/>
    </location>
</feature>
<dbReference type="GO" id="GO:0003899">
    <property type="term" value="F:DNA-directed RNA polymerase activity"/>
    <property type="evidence" value="ECO:0007669"/>
    <property type="project" value="UniProtKB-UniRule"/>
</dbReference>
<organism evidence="18 20">
    <name type="scientific">Porphyromonas crevioricanis</name>
    <dbReference type="NCBI Taxonomy" id="393921"/>
    <lineage>
        <taxon>Bacteria</taxon>
        <taxon>Pseudomonadati</taxon>
        <taxon>Bacteroidota</taxon>
        <taxon>Bacteroidia</taxon>
        <taxon>Bacteroidales</taxon>
        <taxon>Porphyromonadaceae</taxon>
        <taxon>Porphyromonas</taxon>
    </lineage>
</organism>
<evidence type="ECO:0000313" key="20">
    <source>
        <dbReference type="Proteomes" id="UP000249300"/>
    </source>
</evidence>
<dbReference type="Gene3D" id="3.90.980.10">
    <property type="entry name" value="DNA primase, catalytic core, N-terminal domain"/>
    <property type="match status" value="1"/>
</dbReference>
<evidence type="ECO:0000256" key="1">
    <source>
        <dbReference type="ARBA" id="ARBA00022478"/>
    </source>
</evidence>
<dbReference type="InterPro" id="IPR006295">
    <property type="entry name" value="DNA_primase_DnaG"/>
</dbReference>
<keyword evidence="5 12" id="KW-0235">DNA replication</keyword>
<dbReference type="GO" id="GO:0003677">
    <property type="term" value="F:DNA binding"/>
    <property type="evidence" value="ECO:0007669"/>
    <property type="project" value="UniProtKB-KW"/>
</dbReference>
<evidence type="ECO:0000256" key="4">
    <source>
        <dbReference type="ARBA" id="ARBA00022695"/>
    </source>
</evidence>
<evidence type="ECO:0000256" key="13">
    <source>
        <dbReference type="PIRNR" id="PIRNR002811"/>
    </source>
</evidence>
<dbReference type="GO" id="GO:0008270">
    <property type="term" value="F:zinc ion binding"/>
    <property type="evidence" value="ECO:0007669"/>
    <property type="project" value="UniProtKB-UniRule"/>
</dbReference>
<dbReference type="HAMAP" id="MF_00974">
    <property type="entry name" value="DNA_primase_DnaG"/>
    <property type="match status" value="1"/>
</dbReference>
<comment type="subunit">
    <text evidence="12">Monomer. Interacts with DnaB.</text>
</comment>
<evidence type="ECO:0000256" key="10">
    <source>
        <dbReference type="ARBA" id="ARBA00023125"/>
    </source>
</evidence>
<proteinExistence type="inferred from homology"/>
<keyword evidence="20" id="KW-1185">Reference proteome</keyword>
<dbReference type="SMART" id="SM00493">
    <property type="entry name" value="TOPRIM"/>
    <property type="match status" value="1"/>
</dbReference>
<dbReference type="NCBIfam" id="TIGR01391">
    <property type="entry name" value="dnaG"/>
    <property type="match status" value="1"/>
</dbReference>
<comment type="domain">
    <text evidence="12">Contains an N-terminal zinc-binding domain, a central core domain that contains the primase activity, and a C-terminal DnaB-binding domain.</text>
</comment>
<keyword evidence="8 12" id="KW-0862">Zinc</keyword>
<keyword evidence="9" id="KW-0460">Magnesium</keyword>
<dbReference type="EC" id="2.7.7.101" evidence="12"/>
<comment type="cofactor">
    <cofactor evidence="12 13 14">
        <name>Zn(2+)</name>
        <dbReference type="ChEBI" id="CHEBI:29105"/>
    </cofactor>
    <text evidence="12 13 14">Binds 1 zinc ion per monomer.</text>
</comment>
<dbReference type="GO" id="GO:0006269">
    <property type="term" value="P:DNA replication, synthesis of primer"/>
    <property type="evidence" value="ECO:0007669"/>
    <property type="project" value="UniProtKB-UniRule"/>
</dbReference>
<dbReference type="OrthoDB" id="9803773at2"/>
<dbReference type="EMBL" id="LS483447">
    <property type="protein sequence ID" value="SQH73393.1"/>
    <property type="molecule type" value="Genomic_DNA"/>
</dbReference>
<dbReference type="RefSeq" id="WP_023937495.1">
    <property type="nucleotide sequence ID" value="NZ_FUXH01000001.1"/>
</dbReference>
<dbReference type="InterPro" id="IPR037068">
    <property type="entry name" value="DNA_primase_core_N_sf"/>
</dbReference>
<dbReference type="SUPFAM" id="SSF56731">
    <property type="entry name" value="DNA primase core"/>
    <property type="match status" value="1"/>
</dbReference>
<dbReference type="PANTHER" id="PTHR30313:SF2">
    <property type="entry name" value="DNA PRIMASE"/>
    <property type="match status" value="1"/>
</dbReference>
<comment type="function">
    <text evidence="12 13">RNA polymerase that catalyzes the synthesis of short RNA molecules used as primers for DNA polymerase during DNA replication.</text>
</comment>
<reference evidence="18 20" key="2">
    <citation type="submission" date="2018-06" db="EMBL/GenBank/DDBJ databases">
        <authorList>
            <consortium name="Pathogen Informatics"/>
            <person name="Doyle S."/>
        </authorList>
    </citation>
    <scope>NUCLEOTIDE SEQUENCE [LARGE SCALE GENOMIC DNA]</scope>
    <source>
        <strain evidence="18 20">NCTC12858</strain>
    </source>
</reference>
<dbReference type="CDD" id="cd03364">
    <property type="entry name" value="TOPRIM_DnaG_primases"/>
    <property type="match status" value="1"/>
</dbReference>
<evidence type="ECO:0000256" key="11">
    <source>
        <dbReference type="ARBA" id="ARBA00023163"/>
    </source>
</evidence>
<sequence length="658" mass="74906">MIDPVTIQKITDAAQILDVVSDFVSLRKRGASYVGLCPFHADRNPSFYVTPGKNFCKCFSCGEGGNPINFLMKLEQMSYTEALKYLARKYGIPIEERELTDEEKREADKRQSLFILNEFAAKYFHKYLLESDEGKRIGLSYFQERGIRPDTIERFGLGYAPDEWNLFSETAIHKGFSTELLITTGLSSQTQAGKLLTDRFRGRIIFPIYTVSGKPVGFGGRILKKSDKLAKYVNSPQSIIYDKSYQLYGLHQAKRAISKLDKCYLVEGYLDVLQMTQSGVENVVSSSGTALTIPQIRLIQRFTSNVTVLYDGDAPGIKAALRGIDLLLAEGMNIKVVLLPEGEDPDSYAKSHTAEEFQTYLQRNEQDFISFKTNLLLHDSGSDPMQRAKVISDIVHSISIIPDAINRSVYVQATSQKLEISEELLLIEVQKHRNSKYTAHNTPRENTTNEKETLLQTREETKQKEPPKKEELELIRLVVKHGGEDILFLDRDGKPANRIVLASFVYEELASDGILDFTTPLVRQILEEAAMKTRENRDFNSQSYFIHHPQEEINCLAMDLISDRYRLSDLLKSDEDMEKEQEAEALKEQKRLADQCVRAIQIFQNAFVIKRIHEVQREIVIAQRNNESEQILDLLSELKDLNNTKASFAQALGERVIL</sequence>
<evidence type="ECO:0000256" key="12">
    <source>
        <dbReference type="HAMAP-Rule" id="MF_00974"/>
    </source>
</evidence>
<evidence type="ECO:0000256" key="8">
    <source>
        <dbReference type="ARBA" id="ARBA00022833"/>
    </source>
</evidence>
<gene>
    <name evidence="12 18" type="primary">dnaG</name>
    <name evidence="17" type="ORF">HQ38_05520</name>
    <name evidence="18" type="ORF">NCTC12858_01248</name>
</gene>
<keyword evidence="4 12" id="KW-0548">Nucleotidyltransferase</keyword>
<dbReference type="GO" id="GO:1990077">
    <property type="term" value="C:primosome complex"/>
    <property type="evidence" value="ECO:0007669"/>
    <property type="project" value="UniProtKB-KW"/>
</dbReference>
<dbReference type="Proteomes" id="UP000030136">
    <property type="component" value="Unassembled WGS sequence"/>
</dbReference>
<evidence type="ECO:0000256" key="14">
    <source>
        <dbReference type="PIRSR" id="PIRSR002811-1"/>
    </source>
</evidence>
<name>A0A0A2FLL8_9PORP</name>
<evidence type="ECO:0000256" key="15">
    <source>
        <dbReference type="SAM" id="MobiDB-lite"/>
    </source>
</evidence>
<dbReference type="SMART" id="SM00400">
    <property type="entry name" value="ZnF_CHCC"/>
    <property type="match status" value="1"/>
</dbReference>
<dbReference type="STRING" id="393921.HQ45_02780"/>
<accession>A0A0A2FLL8</accession>
<keyword evidence="1 12" id="KW-0240">DNA-directed RNA polymerase</keyword>
<protein>
    <recommendedName>
        <fullName evidence="12 13">DNA primase</fullName>
        <ecNumber evidence="12">2.7.7.101</ecNumber>
    </recommendedName>
</protein>
<dbReference type="InterPro" id="IPR034151">
    <property type="entry name" value="TOPRIM_DnaG_bac"/>
</dbReference>
<keyword evidence="11 12" id="KW-0804">Transcription</keyword>
<dbReference type="AlphaFoldDB" id="A0A0A2FLL8"/>
<keyword evidence="2 12" id="KW-0639">Primosome</keyword>
<evidence type="ECO:0000256" key="9">
    <source>
        <dbReference type="ARBA" id="ARBA00022842"/>
    </source>
</evidence>
<dbReference type="InterPro" id="IPR006171">
    <property type="entry name" value="TOPRIM_dom"/>
</dbReference>
<dbReference type="Pfam" id="PF08275">
    <property type="entry name" value="DNAG_N"/>
    <property type="match status" value="1"/>
</dbReference>
<dbReference type="eggNOG" id="COG0358">
    <property type="taxonomic scope" value="Bacteria"/>
</dbReference>
<dbReference type="SUPFAM" id="SSF57783">
    <property type="entry name" value="Zinc beta-ribbon"/>
    <property type="match status" value="1"/>
</dbReference>
<evidence type="ECO:0000256" key="3">
    <source>
        <dbReference type="ARBA" id="ARBA00022679"/>
    </source>
</evidence>
<evidence type="ECO:0000256" key="7">
    <source>
        <dbReference type="ARBA" id="ARBA00022771"/>
    </source>
</evidence>
<feature type="zinc finger region" description="CHC2-type" evidence="12 14">
    <location>
        <begin position="37"/>
        <end position="61"/>
    </location>
</feature>
<feature type="domain" description="Toprim" evidence="16">
    <location>
        <begin position="261"/>
        <end position="342"/>
    </location>
</feature>
<dbReference type="PROSITE" id="PS50880">
    <property type="entry name" value="TOPRIM"/>
    <property type="match status" value="1"/>
</dbReference>
<evidence type="ECO:0000259" key="16">
    <source>
        <dbReference type="PROSITE" id="PS50880"/>
    </source>
</evidence>
<keyword evidence="7 12" id="KW-0863">Zinc-finger</keyword>
<dbReference type="Proteomes" id="UP000249300">
    <property type="component" value="Chromosome 1"/>
</dbReference>
<dbReference type="EMBL" id="JQJC01000015">
    <property type="protein sequence ID" value="KGN94642.1"/>
    <property type="molecule type" value="Genomic_DNA"/>
</dbReference>
<reference evidence="17 19" key="1">
    <citation type="submission" date="2014-08" db="EMBL/GenBank/DDBJ databases">
        <title>Porphyromonas crevioricanis strain:COT-253_OH1447 Genome sequencing.</title>
        <authorList>
            <person name="Wallis C."/>
            <person name="Deusch O."/>
            <person name="O'Flynn C."/>
            <person name="Davis I."/>
            <person name="Jospin G."/>
            <person name="Darling A.E."/>
            <person name="Coil D.A."/>
            <person name="Alexiev A."/>
            <person name="Horsfall A."/>
            <person name="Kirkwood N."/>
            <person name="Harris S."/>
            <person name="Eisen J.A."/>
        </authorList>
    </citation>
    <scope>NUCLEOTIDE SEQUENCE [LARGE SCALE GENOMIC DNA]</scope>
    <source>
        <strain evidence="19">COT-253 OH1447</strain>
        <strain evidence="17">COT-253_OH1447</strain>
    </source>
</reference>
<keyword evidence="6 12" id="KW-0479">Metal-binding</keyword>
<keyword evidence="10 12" id="KW-0238">DNA-binding</keyword>
<dbReference type="GO" id="GO:0000428">
    <property type="term" value="C:DNA-directed RNA polymerase complex"/>
    <property type="evidence" value="ECO:0007669"/>
    <property type="project" value="UniProtKB-KW"/>
</dbReference>